<proteinExistence type="predicted"/>
<gene>
    <name evidence="1" type="ORF">K1X11_013115</name>
</gene>
<sequence>MSLPRRLPRWSRLGLCCLAVLLSAVATRAYEKVIFAGSYSDIHDFEAFAVRAQQSGATHIDVTQDLPLAYWELDTPGDPYPSWVIYKFGLLKTTRPGVIKDYVPAEHSERVMSILEERCRVLRRLGLKGWFLSSEPAMLPEAVFTDHPLWRGARVDHPGRSRVARFAPSIDHPEVLELMREGMRILLTRCPEIDSVQFLTNDSGSGLDWSPGLYSGQFGNTLYRNRSMEDRLRGFFDALQAGAADADTTVDLRMTLTRDPDPMRIVRKLTRNMGIENLEGPDGRPYMQRVGRTEGYQNYFNPVLGIPRLPEFVRELAAAHTGNFPRVRVIIADARTRDLYFSIYDRFQQEPALDQISQLQLMKDEAIARVGEAQANTQLAVWTHLGDTVQLIKLLNTGGYIYNLGSIQQRWLVRPFVPFPDEIPAEDKAYYRPFQFQALSEELAETLSDVQATNVYTGWSGRHFLFRVSVPITDHLSAAIRLSEQLGDDDLAHRLKIFQCFVNNAHNAISYQAQLDRVKDRGIDLDPYPVVESASTWDRQMMMETARKELDNTAVLMQLLGDDPTQYLRLAPTKAEEEISLLPPDILDQLQKKLNLMNERWEDYKRLFDVPNW</sequence>
<protein>
    <submittedName>
        <fullName evidence="1">Uncharacterized protein</fullName>
    </submittedName>
</protein>
<dbReference type="Proteomes" id="UP000738431">
    <property type="component" value="Chromosome"/>
</dbReference>
<evidence type="ECO:0000313" key="2">
    <source>
        <dbReference type="Proteomes" id="UP000738431"/>
    </source>
</evidence>
<dbReference type="EMBL" id="CP139781">
    <property type="protein sequence ID" value="WRQ85745.1"/>
    <property type="molecule type" value="Genomic_DNA"/>
</dbReference>
<organism evidence="1 2">
    <name type="scientific">Actomonas aquatica</name>
    <dbReference type="NCBI Taxonomy" id="2866162"/>
    <lineage>
        <taxon>Bacteria</taxon>
        <taxon>Pseudomonadati</taxon>
        <taxon>Verrucomicrobiota</taxon>
        <taxon>Opitutia</taxon>
        <taxon>Opitutales</taxon>
        <taxon>Opitutaceae</taxon>
        <taxon>Actomonas</taxon>
    </lineage>
</organism>
<keyword evidence="2" id="KW-1185">Reference proteome</keyword>
<reference evidence="1 2" key="2">
    <citation type="submission" date="2023-12" db="EMBL/GenBank/DDBJ databases">
        <title>Description of an unclassified Opitutus bacterium of Verrucomicrobiota.</title>
        <authorList>
            <person name="Zhang D.-F."/>
        </authorList>
    </citation>
    <scope>NUCLEOTIDE SEQUENCE [LARGE SCALE GENOMIC DNA]</scope>
    <source>
        <strain evidence="1 2">WL0086</strain>
    </source>
</reference>
<dbReference type="RefSeq" id="WP_221033186.1">
    <property type="nucleotide sequence ID" value="NZ_CP139781.1"/>
</dbReference>
<reference evidence="1 2" key="1">
    <citation type="submission" date="2021-08" db="EMBL/GenBank/DDBJ databases">
        <authorList>
            <person name="Zhang D."/>
            <person name="Zhang A."/>
            <person name="Wang L."/>
        </authorList>
    </citation>
    <scope>NUCLEOTIDE SEQUENCE [LARGE SCALE GENOMIC DNA]</scope>
    <source>
        <strain evidence="1 2">WL0086</strain>
    </source>
</reference>
<evidence type="ECO:0000313" key="1">
    <source>
        <dbReference type="EMBL" id="WRQ85745.1"/>
    </source>
</evidence>
<name>A0ABZ1C308_9BACT</name>
<accession>A0ABZ1C308</accession>